<dbReference type="EMBL" id="JAVDXW010000001">
    <property type="protein sequence ID" value="MDR7304157.1"/>
    <property type="molecule type" value="Genomic_DNA"/>
</dbReference>
<dbReference type="AlphaFoldDB" id="A0AAE3ZFY3"/>
<evidence type="ECO:0000259" key="3">
    <source>
        <dbReference type="Pfam" id="PF13359"/>
    </source>
</evidence>
<name>A0AAE3ZFY3_9ACTN</name>
<gene>
    <name evidence="4" type="ORF">JOF55_004338</name>
</gene>
<dbReference type="Pfam" id="PF13359">
    <property type="entry name" value="DDE_Tnp_4"/>
    <property type="match status" value="1"/>
</dbReference>
<evidence type="ECO:0000256" key="2">
    <source>
        <dbReference type="ARBA" id="ARBA00022723"/>
    </source>
</evidence>
<evidence type="ECO:0000313" key="4">
    <source>
        <dbReference type="EMBL" id="MDR7304157.1"/>
    </source>
</evidence>
<keyword evidence="5" id="KW-1185">Reference proteome</keyword>
<accession>A0AAE3ZFY3</accession>
<sequence length="96" mass="10669">MPPVRGLATLADTGYQGAGIGIHTPVKNPRSGHHLDVDNCCYNMLLTRLRCLGECAMVMLITRWKALHRITLCPWHIGDIVRAALVLTHTEHGKPY</sequence>
<evidence type="ECO:0000256" key="1">
    <source>
        <dbReference type="ARBA" id="ARBA00001968"/>
    </source>
</evidence>
<comment type="cofactor">
    <cofactor evidence="1">
        <name>a divalent metal cation</name>
        <dbReference type="ChEBI" id="CHEBI:60240"/>
    </cofactor>
</comment>
<dbReference type="Proteomes" id="UP001180845">
    <property type="component" value="Unassembled WGS sequence"/>
</dbReference>
<keyword evidence="2" id="KW-0479">Metal-binding</keyword>
<comment type="caution">
    <text evidence="4">The sequence shown here is derived from an EMBL/GenBank/DDBJ whole genome shotgun (WGS) entry which is preliminary data.</text>
</comment>
<dbReference type="GO" id="GO:0046872">
    <property type="term" value="F:metal ion binding"/>
    <property type="evidence" value="ECO:0007669"/>
    <property type="project" value="UniProtKB-KW"/>
</dbReference>
<reference evidence="4" key="1">
    <citation type="submission" date="2023-07" db="EMBL/GenBank/DDBJ databases">
        <title>Sequencing the genomes of 1000 actinobacteria strains.</title>
        <authorList>
            <person name="Klenk H.-P."/>
        </authorList>
    </citation>
    <scope>NUCLEOTIDE SEQUENCE</scope>
    <source>
        <strain evidence="4">DSM 45977</strain>
    </source>
</reference>
<feature type="domain" description="DDE Tnp4" evidence="3">
    <location>
        <begin position="7"/>
        <end position="88"/>
    </location>
</feature>
<proteinExistence type="predicted"/>
<organism evidence="4 5">
    <name type="scientific">Haloactinomyces albus</name>
    <dbReference type="NCBI Taxonomy" id="1352928"/>
    <lineage>
        <taxon>Bacteria</taxon>
        <taxon>Bacillati</taxon>
        <taxon>Actinomycetota</taxon>
        <taxon>Actinomycetes</taxon>
        <taxon>Actinopolysporales</taxon>
        <taxon>Actinopolysporaceae</taxon>
        <taxon>Haloactinomyces</taxon>
    </lineage>
</organism>
<protein>
    <recommendedName>
        <fullName evidence="3">DDE Tnp4 domain-containing protein</fullName>
    </recommendedName>
</protein>
<dbReference type="RefSeq" id="WP_374727322.1">
    <property type="nucleotide sequence ID" value="NZ_JAVDXW010000001.1"/>
</dbReference>
<evidence type="ECO:0000313" key="5">
    <source>
        <dbReference type="Proteomes" id="UP001180845"/>
    </source>
</evidence>
<dbReference type="InterPro" id="IPR027806">
    <property type="entry name" value="HARBI1_dom"/>
</dbReference>